<dbReference type="InterPro" id="IPR036132">
    <property type="entry name" value="Vac_ATP_synth_c_sf"/>
</dbReference>
<proteinExistence type="predicted"/>
<accession>A0A9P6N947</accession>
<dbReference type="Proteomes" id="UP000886653">
    <property type="component" value="Unassembled WGS sequence"/>
</dbReference>
<dbReference type="Pfam" id="PF00075">
    <property type="entry name" value="RNase_H"/>
    <property type="match status" value="1"/>
</dbReference>
<evidence type="ECO:0000313" key="2">
    <source>
        <dbReference type="EMBL" id="KAG0140012.1"/>
    </source>
</evidence>
<dbReference type="GO" id="GO:0033180">
    <property type="term" value="C:proton-transporting V-type ATPase, V1 domain"/>
    <property type="evidence" value="ECO:0007669"/>
    <property type="project" value="InterPro"/>
</dbReference>
<protein>
    <recommendedName>
        <fullName evidence="1">RNase H type-1 domain-containing protein</fullName>
    </recommendedName>
</protein>
<dbReference type="GO" id="GO:0004523">
    <property type="term" value="F:RNA-DNA hybrid ribonuclease activity"/>
    <property type="evidence" value="ECO:0007669"/>
    <property type="project" value="InterPro"/>
</dbReference>
<dbReference type="SUPFAM" id="SSF118203">
    <property type="entry name" value="Vacuolar ATP synthase subunit C"/>
    <property type="match status" value="1"/>
</dbReference>
<dbReference type="InterPro" id="IPR012337">
    <property type="entry name" value="RNaseH-like_sf"/>
</dbReference>
<keyword evidence="3" id="KW-1185">Reference proteome</keyword>
<dbReference type="GO" id="GO:0003676">
    <property type="term" value="F:nucleic acid binding"/>
    <property type="evidence" value="ECO:0007669"/>
    <property type="project" value="InterPro"/>
</dbReference>
<evidence type="ECO:0000313" key="3">
    <source>
        <dbReference type="Proteomes" id="UP000886653"/>
    </source>
</evidence>
<feature type="domain" description="RNase H type-1" evidence="1">
    <location>
        <begin position="110"/>
        <end position="242"/>
    </location>
</feature>
<dbReference type="PROSITE" id="PS50879">
    <property type="entry name" value="RNASE_H_1"/>
    <property type="match status" value="1"/>
</dbReference>
<dbReference type="OrthoDB" id="2507389at2759"/>
<sequence>MEHDAFMQPFETTAVRYNHNFLHKRMAAPASHPVKVFIQYKLTRTTRLHKGPVQALIGLPAFWDLHQTRCKIIHPFIEPPWTPRLGQLHNLDLTRQKCQQCIPDQVEERAESSLIIFTDGSLLQDKGGGAAAVSEEETRTAAFSNNEMEYLGITLGIAQFRDHLRGKDCRKTNLALFSDSQVALLAAHQPTQPTSGQYLVKFLKDQLRGLPEGTNLDLFWTPGHEGVALNEEADKAAKGAAMTDRSRTILPMSLASLLQTTWNELSFSASEFSSHSLNLKTSAKKIADAYNKLEKGQAAAIFQLRTEHCPLNDYLYRFKWSKTKYCSTCGVPETVPHFLLYCRRYRSQCALFRTKVKMEKLRLNFHNANAILDAPIAFPYLAEFVLSTGRFEHLNSYVVE</sequence>
<dbReference type="SUPFAM" id="SSF53098">
    <property type="entry name" value="Ribonuclease H-like"/>
    <property type="match status" value="1"/>
</dbReference>
<comment type="caution">
    <text evidence="2">The sequence shown here is derived from an EMBL/GenBank/DDBJ whole genome shotgun (WGS) entry which is preliminary data.</text>
</comment>
<dbReference type="InterPro" id="IPR036397">
    <property type="entry name" value="RNaseH_sf"/>
</dbReference>
<organism evidence="2 3">
    <name type="scientific">Cronartium quercuum f. sp. fusiforme G11</name>
    <dbReference type="NCBI Taxonomy" id="708437"/>
    <lineage>
        <taxon>Eukaryota</taxon>
        <taxon>Fungi</taxon>
        <taxon>Dikarya</taxon>
        <taxon>Basidiomycota</taxon>
        <taxon>Pucciniomycotina</taxon>
        <taxon>Pucciniomycetes</taxon>
        <taxon>Pucciniales</taxon>
        <taxon>Coleosporiaceae</taxon>
        <taxon>Cronartium</taxon>
    </lineage>
</organism>
<dbReference type="InterPro" id="IPR002156">
    <property type="entry name" value="RNaseH_domain"/>
</dbReference>
<name>A0A9P6N947_9BASI</name>
<dbReference type="GO" id="GO:0015078">
    <property type="term" value="F:proton transmembrane transporter activity"/>
    <property type="evidence" value="ECO:0007669"/>
    <property type="project" value="InterPro"/>
</dbReference>
<reference evidence="2" key="1">
    <citation type="submission" date="2013-11" db="EMBL/GenBank/DDBJ databases">
        <title>Genome sequence of the fusiform rust pathogen reveals effectors for host alternation and coevolution with pine.</title>
        <authorList>
            <consortium name="DOE Joint Genome Institute"/>
            <person name="Smith K."/>
            <person name="Pendleton A."/>
            <person name="Kubisiak T."/>
            <person name="Anderson C."/>
            <person name="Salamov A."/>
            <person name="Aerts A."/>
            <person name="Riley R."/>
            <person name="Clum A."/>
            <person name="Lindquist E."/>
            <person name="Ence D."/>
            <person name="Campbell M."/>
            <person name="Kronenberg Z."/>
            <person name="Feau N."/>
            <person name="Dhillon B."/>
            <person name="Hamelin R."/>
            <person name="Burleigh J."/>
            <person name="Smith J."/>
            <person name="Yandell M."/>
            <person name="Nelson C."/>
            <person name="Grigoriev I."/>
            <person name="Davis J."/>
        </authorList>
    </citation>
    <scope>NUCLEOTIDE SEQUENCE</scope>
    <source>
        <strain evidence="2">G11</strain>
    </source>
</reference>
<dbReference type="AlphaFoldDB" id="A0A9P6N947"/>
<gene>
    <name evidence="2" type="ORF">CROQUDRAFT_665735</name>
</gene>
<dbReference type="EMBL" id="MU167487">
    <property type="protein sequence ID" value="KAG0140012.1"/>
    <property type="molecule type" value="Genomic_DNA"/>
</dbReference>
<dbReference type="Gene3D" id="3.30.420.10">
    <property type="entry name" value="Ribonuclease H-like superfamily/Ribonuclease H"/>
    <property type="match status" value="1"/>
</dbReference>
<evidence type="ECO:0000259" key="1">
    <source>
        <dbReference type="PROSITE" id="PS50879"/>
    </source>
</evidence>
<dbReference type="CDD" id="cd09276">
    <property type="entry name" value="Rnase_HI_RT_non_LTR"/>
    <property type="match status" value="1"/>
</dbReference>